<protein>
    <submittedName>
        <fullName evidence="1">Uncharacterized protein</fullName>
    </submittedName>
</protein>
<dbReference type="Proteomes" id="UP001372338">
    <property type="component" value="Unassembled WGS sequence"/>
</dbReference>
<dbReference type="EMBL" id="JAYWIO010000001">
    <property type="protein sequence ID" value="KAK7287214.1"/>
    <property type="molecule type" value="Genomic_DNA"/>
</dbReference>
<gene>
    <name evidence="1" type="ORF">RIF29_00350</name>
</gene>
<sequence length="78" mass="8784">MVPLLVPKIMLYPPSPVPVFEDAKSPNCLIPTNKLHRLQSIMCHQPENECALELKPDSRFVCEEGKSHVDPSGHHIPF</sequence>
<comment type="caution">
    <text evidence="1">The sequence shown here is derived from an EMBL/GenBank/DDBJ whole genome shotgun (WGS) entry which is preliminary data.</text>
</comment>
<name>A0AAN9IXE9_CROPI</name>
<reference evidence="1 2" key="1">
    <citation type="submission" date="2024-01" db="EMBL/GenBank/DDBJ databases">
        <title>The genomes of 5 underutilized Papilionoideae crops provide insights into root nodulation and disease resistanc.</title>
        <authorList>
            <person name="Yuan L."/>
        </authorList>
    </citation>
    <scope>NUCLEOTIDE SEQUENCE [LARGE SCALE GENOMIC DNA]</scope>
    <source>
        <strain evidence="1">ZHUSHIDOU_FW_LH</strain>
        <tissue evidence="1">Leaf</tissue>
    </source>
</reference>
<proteinExistence type="predicted"/>
<evidence type="ECO:0000313" key="1">
    <source>
        <dbReference type="EMBL" id="KAK7287214.1"/>
    </source>
</evidence>
<evidence type="ECO:0000313" key="2">
    <source>
        <dbReference type="Proteomes" id="UP001372338"/>
    </source>
</evidence>
<keyword evidence="2" id="KW-1185">Reference proteome</keyword>
<accession>A0AAN9IXE9</accession>
<organism evidence="1 2">
    <name type="scientific">Crotalaria pallida</name>
    <name type="common">Smooth rattlebox</name>
    <name type="synonym">Crotalaria striata</name>
    <dbReference type="NCBI Taxonomy" id="3830"/>
    <lineage>
        <taxon>Eukaryota</taxon>
        <taxon>Viridiplantae</taxon>
        <taxon>Streptophyta</taxon>
        <taxon>Embryophyta</taxon>
        <taxon>Tracheophyta</taxon>
        <taxon>Spermatophyta</taxon>
        <taxon>Magnoliopsida</taxon>
        <taxon>eudicotyledons</taxon>
        <taxon>Gunneridae</taxon>
        <taxon>Pentapetalae</taxon>
        <taxon>rosids</taxon>
        <taxon>fabids</taxon>
        <taxon>Fabales</taxon>
        <taxon>Fabaceae</taxon>
        <taxon>Papilionoideae</taxon>
        <taxon>50 kb inversion clade</taxon>
        <taxon>genistoids sensu lato</taxon>
        <taxon>core genistoids</taxon>
        <taxon>Crotalarieae</taxon>
        <taxon>Crotalaria</taxon>
    </lineage>
</organism>
<dbReference type="AlphaFoldDB" id="A0AAN9IXE9"/>